<dbReference type="AlphaFoldDB" id="A0A9Y2B861"/>
<keyword evidence="3 5" id="KW-1133">Transmembrane helix</keyword>
<name>A0A9Y2B861_9SPHN</name>
<feature type="transmembrane region" description="Helical" evidence="5">
    <location>
        <begin position="61"/>
        <end position="88"/>
    </location>
</feature>
<accession>A0A9Y2B861</accession>
<dbReference type="InterPro" id="IPR059112">
    <property type="entry name" value="CysZ/EI24"/>
</dbReference>
<protein>
    <submittedName>
        <fullName evidence="6">EI24 domain-containing protein</fullName>
    </submittedName>
</protein>
<evidence type="ECO:0000256" key="5">
    <source>
        <dbReference type="SAM" id="Phobius"/>
    </source>
</evidence>
<dbReference type="EMBL" id="CP127221">
    <property type="protein sequence ID" value="WIW95820.1"/>
    <property type="molecule type" value="Genomic_DNA"/>
</dbReference>
<dbReference type="Proteomes" id="UP001231445">
    <property type="component" value="Chromosome"/>
</dbReference>
<evidence type="ECO:0000313" key="7">
    <source>
        <dbReference type="Proteomes" id="UP001231445"/>
    </source>
</evidence>
<organism evidence="6 7">
    <name type="scientific">Altererythrobacter rubellus</name>
    <dbReference type="NCBI Taxonomy" id="2173831"/>
    <lineage>
        <taxon>Bacteria</taxon>
        <taxon>Pseudomonadati</taxon>
        <taxon>Pseudomonadota</taxon>
        <taxon>Alphaproteobacteria</taxon>
        <taxon>Sphingomonadales</taxon>
        <taxon>Erythrobacteraceae</taxon>
        <taxon>Altererythrobacter</taxon>
    </lineage>
</organism>
<comment type="subcellular location">
    <subcellularLocation>
        <location evidence="1">Membrane</location>
        <topology evidence="1">Multi-pass membrane protein</topology>
    </subcellularLocation>
</comment>
<evidence type="ECO:0000256" key="2">
    <source>
        <dbReference type="ARBA" id="ARBA00022692"/>
    </source>
</evidence>
<dbReference type="RefSeq" id="WP_285976132.1">
    <property type="nucleotide sequence ID" value="NZ_CP127221.1"/>
</dbReference>
<evidence type="ECO:0000256" key="1">
    <source>
        <dbReference type="ARBA" id="ARBA00004141"/>
    </source>
</evidence>
<feature type="transmembrane region" description="Helical" evidence="5">
    <location>
        <begin position="20"/>
        <end position="40"/>
    </location>
</feature>
<sequence>MSAVAKSMVVAVGEFSDGAILKVLAKSLTITIIVLVVFGFSLAESLPRLLSYYLEAEGDTYVVLSWVISVAAVWFLFRIVALAVMQFFTGEVVLAFEQCHYPECAATALELPFREDLSNSLRGAGRALLFNAHGLPIALILFFTAIGPAVVFLFINAVLFGRELNDMRWWLGHRPTRDAATPVGSFEHLLLRGQLPG</sequence>
<reference evidence="6 7" key="1">
    <citation type="submission" date="2023-06" db="EMBL/GenBank/DDBJ databases">
        <title>Altererythrobacter rubellus NBRC 112769 genome.</title>
        <authorList>
            <person name="Zhang K."/>
        </authorList>
    </citation>
    <scope>NUCLEOTIDE SEQUENCE [LARGE SCALE GENOMIC DNA]</scope>
    <source>
        <strain evidence="6 7">NBRC 112769</strain>
    </source>
</reference>
<evidence type="ECO:0000256" key="4">
    <source>
        <dbReference type="ARBA" id="ARBA00023136"/>
    </source>
</evidence>
<keyword evidence="7" id="KW-1185">Reference proteome</keyword>
<feature type="transmembrane region" description="Helical" evidence="5">
    <location>
        <begin position="137"/>
        <end position="160"/>
    </location>
</feature>
<dbReference type="Pfam" id="PF07264">
    <property type="entry name" value="EI24"/>
    <property type="match status" value="1"/>
</dbReference>
<keyword evidence="4 5" id="KW-0472">Membrane</keyword>
<gene>
    <name evidence="6" type="ORF">QQX03_01575</name>
</gene>
<evidence type="ECO:0000256" key="3">
    <source>
        <dbReference type="ARBA" id="ARBA00022989"/>
    </source>
</evidence>
<proteinExistence type="predicted"/>
<keyword evidence="2 5" id="KW-0812">Transmembrane</keyword>
<evidence type="ECO:0000313" key="6">
    <source>
        <dbReference type="EMBL" id="WIW95820.1"/>
    </source>
</evidence>
<dbReference type="KEGG" id="arue:QQX03_01575"/>